<feature type="transmembrane region" description="Helical" evidence="8">
    <location>
        <begin position="231"/>
        <end position="252"/>
    </location>
</feature>
<dbReference type="Pfam" id="PF07690">
    <property type="entry name" value="MFS_1"/>
    <property type="match status" value="1"/>
</dbReference>
<evidence type="ECO:0000256" key="4">
    <source>
        <dbReference type="ARBA" id="ARBA00022692"/>
    </source>
</evidence>
<gene>
    <name evidence="10" type="ORF">CLV63_102187</name>
</gene>
<feature type="region of interest" description="Disordered" evidence="7">
    <location>
        <begin position="511"/>
        <end position="564"/>
    </location>
</feature>
<feature type="transmembrane region" description="Helical" evidence="8">
    <location>
        <begin position="363"/>
        <end position="388"/>
    </location>
</feature>
<feature type="domain" description="Major facilitator superfamily (MFS) profile" evidence="9">
    <location>
        <begin position="15"/>
        <end position="507"/>
    </location>
</feature>
<feature type="transmembrane region" description="Helical" evidence="8">
    <location>
        <begin position="106"/>
        <end position="127"/>
    </location>
</feature>
<dbReference type="SUPFAM" id="SSF103473">
    <property type="entry name" value="MFS general substrate transporter"/>
    <property type="match status" value="1"/>
</dbReference>
<keyword evidence="5 8" id="KW-1133">Transmembrane helix</keyword>
<dbReference type="PANTHER" id="PTHR42718">
    <property type="entry name" value="MAJOR FACILITATOR SUPERFAMILY MULTIDRUG TRANSPORTER MFSC"/>
    <property type="match status" value="1"/>
</dbReference>
<sequence length="564" mass="57789">MTTTPPRATWREWLGLAVLTLPLLMTATDVSVLFLALPSMAADLAPGSTQLLWILHAGEFLAAGVVLTMGRLGDRIGRRRLLVTGSAVYGLASLTAAYSTSPEMLLIARTVLGLAAATLGPTIMGLLRTMFRDPKEFSVAIAVTMSAFSAGMALGPPLGGVLLEYFWWGSVFLMNIPAAVLLLLTAPLLPRGENEGVGRVDLVSVLLSMAGILAVVFGLQEIADKAGSSDASLWPYAGSVLAGLVLVVVFVRRQSRIAEPLVDLRLFAVPAFTFSLLTVMLMMLVLSGADMLFAQYLQAVLGLSPWHAGLLLIAPAAASVVGGMLPPVLDRWMRPSYAMAGGLFVAAAGAVAMALLVGHAGPYVLIAAATVVALGMGPLFTLSANLMFGAVPERQAGSAAAVNDVGGGLGSALSLAFLGSLSTVVYRMGLDRDAPDEAPEQAVAAAGESIGGATAVAEGLPDAVGRGLLEAAQSAFASGVQIGYAFGGGALVLVAALVLWGLHDARTDTMHTGDDLADPAGPADSADPAGPEDPEGSSDPKDLEGQTDPAGPSDTPEEMVPAER</sequence>
<keyword evidence="3" id="KW-1003">Cell membrane</keyword>
<evidence type="ECO:0000256" key="3">
    <source>
        <dbReference type="ARBA" id="ARBA00022475"/>
    </source>
</evidence>
<dbReference type="Gene3D" id="1.20.1720.10">
    <property type="entry name" value="Multidrug resistance protein D"/>
    <property type="match status" value="1"/>
</dbReference>
<evidence type="ECO:0000313" key="10">
    <source>
        <dbReference type="EMBL" id="PSL00061.1"/>
    </source>
</evidence>
<keyword evidence="6 8" id="KW-0472">Membrane</keyword>
<comment type="subcellular location">
    <subcellularLocation>
        <location evidence="1">Cell membrane</location>
        <topology evidence="1">Multi-pass membrane protein</topology>
    </subcellularLocation>
</comment>
<feature type="transmembrane region" description="Helical" evidence="8">
    <location>
        <begin position="482"/>
        <end position="502"/>
    </location>
</feature>
<evidence type="ECO:0000256" key="8">
    <source>
        <dbReference type="SAM" id="Phobius"/>
    </source>
</evidence>
<dbReference type="RefSeq" id="WP_245928555.1">
    <property type="nucleotide sequence ID" value="NZ_PYGA01000002.1"/>
</dbReference>
<organism evidence="10 11">
    <name type="scientific">Murinocardiopsis flavida</name>
    <dbReference type="NCBI Taxonomy" id="645275"/>
    <lineage>
        <taxon>Bacteria</taxon>
        <taxon>Bacillati</taxon>
        <taxon>Actinomycetota</taxon>
        <taxon>Actinomycetes</taxon>
        <taxon>Streptosporangiales</taxon>
        <taxon>Nocardiopsidaceae</taxon>
        <taxon>Murinocardiopsis</taxon>
    </lineage>
</organism>
<dbReference type="Proteomes" id="UP000240542">
    <property type="component" value="Unassembled WGS sequence"/>
</dbReference>
<dbReference type="GO" id="GO:0022857">
    <property type="term" value="F:transmembrane transporter activity"/>
    <property type="evidence" value="ECO:0007669"/>
    <property type="project" value="InterPro"/>
</dbReference>
<feature type="transmembrane region" description="Helical" evidence="8">
    <location>
        <begin position="337"/>
        <end position="357"/>
    </location>
</feature>
<feature type="transmembrane region" description="Helical" evidence="8">
    <location>
        <begin position="51"/>
        <end position="69"/>
    </location>
</feature>
<evidence type="ECO:0000256" key="2">
    <source>
        <dbReference type="ARBA" id="ARBA00022448"/>
    </source>
</evidence>
<evidence type="ECO:0000256" key="1">
    <source>
        <dbReference type="ARBA" id="ARBA00004651"/>
    </source>
</evidence>
<feature type="transmembrane region" description="Helical" evidence="8">
    <location>
        <begin position="139"/>
        <end position="159"/>
    </location>
</feature>
<evidence type="ECO:0000256" key="5">
    <source>
        <dbReference type="ARBA" id="ARBA00022989"/>
    </source>
</evidence>
<dbReference type="AlphaFoldDB" id="A0A2P8DS74"/>
<evidence type="ECO:0000256" key="7">
    <source>
        <dbReference type="SAM" id="MobiDB-lite"/>
    </source>
</evidence>
<feature type="transmembrane region" description="Helical" evidence="8">
    <location>
        <begin position="200"/>
        <end position="219"/>
    </location>
</feature>
<protein>
    <submittedName>
        <fullName evidence="10">DHA2 family multidrug resistance protein-like MFS transporter</fullName>
    </submittedName>
</protein>
<feature type="transmembrane region" description="Helical" evidence="8">
    <location>
        <begin position="264"/>
        <end position="286"/>
    </location>
</feature>
<evidence type="ECO:0000259" key="9">
    <source>
        <dbReference type="PROSITE" id="PS50850"/>
    </source>
</evidence>
<name>A0A2P8DS74_9ACTN</name>
<keyword evidence="2" id="KW-0813">Transport</keyword>
<dbReference type="GO" id="GO:0005886">
    <property type="term" value="C:plasma membrane"/>
    <property type="evidence" value="ECO:0007669"/>
    <property type="project" value="UniProtKB-SubCell"/>
</dbReference>
<feature type="transmembrane region" description="Helical" evidence="8">
    <location>
        <begin position="81"/>
        <end position="100"/>
    </location>
</feature>
<dbReference type="InterPro" id="IPR020846">
    <property type="entry name" value="MFS_dom"/>
</dbReference>
<dbReference type="EMBL" id="PYGA01000002">
    <property type="protein sequence ID" value="PSL00061.1"/>
    <property type="molecule type" value="Genomic_DNA"/>
</dbReference>
<feature type="transmembrane region" description="Helical" evidence="8">
    <location>
        <begin position="306"/>
        <end position="325"/>
    </location>
</feature>
<evidence type="ECO:0000256" key="6">
    <source>
        <dbReference type="ARBA" id="ARBA00023136"/>
    </source>
</evidence>
<feature type="transmembrane region" description="Helical" evidence="8">
    <location>
        <begin position="165"/>
        <end position="188"/>
    </location>
</feature>
<evidence type="ECO:0000313" key="11">
    <source>
        <dbReference type="Proteomes" id="UP000240542"/>
    </source>
</evidence>
<reference evidence="10 11" key="1">
    <citation type="submission" date="2018-03" db="EMBL/GenBank/DDBJ databases">
        <title>Genomic Encyclopedia of Archaeal and Bacterial Type Strains, Phase II (KMG-II): from individual species to whole genera.</title>
        <authorList>
            <person name="Goeker M."/>
        </authorList>
    </citation>
    <scope>NUCLEOTIDE SEQUENCE [LARGE SCALE GENOMIC DNA]</scope>
    <source>
        <strain evidence="10 11">DSM 45312</strain>
    </source>
</reference>
<dbReference type="CDD" id="cd17321">
    <property type="entry name" value="MFS_MMR_MDR_like"/>
    <property type="match status" value="1"/>
</dbReference>
<feature type="transmembrane region" description="Helical" evidence="8">
    <location>
        <begin position="400"/>
        <end position="426"/>
    </location>
</feature>
<keyword evidence="4 8" id="KW-0812">Transmembrane</keyword>
<comment type="caution">
    <text evidence="10">The sequence shown here is derived from an EMBL/GenBank/DDBJ whole genome shotgun (WGS) entry which is preliminary data.</text>
</comment>
<dbReference type="InterPro" id="IPR036259">
    <property type="entry name" value="MFS_trans_sf"/>
</dbReference>
<keyword evidence="11" id="KW-1185">Reference proteome</keyword>
<dbReference type="PROSITE" id="PS50850">
    <property type="entry name" value="MFS"/>
    <property type="match status" value="1"/>
</dbReference>
<dbReference type="Gene3D" id="1.20.1250.20">
    <property type="entry name" value="MFS general substrate transporter like domains"/>
    <property type="match status" value="1"/>
</dbReference>
<dbReference type="PANTHER" id="PTHR42718:SF47">
    <property type="entry name" value="METHYL VIOLOGEN RESISTANCE PROTEIN SMVA"/>
    <property type="match status" value="1"/>
</dbReference>
<dbReference type="InterPro" id="IPR011701">
    <property type="entry name" value="MFS"/>
</dbReference>
<feature type="compositionally biased region" description="Low complexity" evidence="7">
    <location>
        <begin position="518"/>
        <end position="529"/>
    </location>
</feature>
<proteinExistence type="predicted"/>
<accession>A0A2P8DS74</accession>